<dbReference type="InterPro" id="IPR009003">
    <property type="entry name" value="Peptidase_S1_PA"/>
</dbReference>
<proteinExistence type="predicted"/>
<comment type="caution">
    <text evidence="1">The sequence shown here is derived from an EMBL/GenBank/DDBJ whole genome shotgun (WGS) entry which is preliminary data.</text>
</comment>
<name>A0A0F9NM32_9ZZZZ</name>
<gene>
    <name evidence="1" type="ORF">LCGC14_1320280</name>
</gene>
<protein>
    <recommendedName>
        <fullName evidence="2">Peptidase S1 domain-containing protein</fullName>
    </recommendedName>
</protein>
<dbReference type="AlphaFoldDB" id="A0A0F9NM32"/>
<evidence type="ECO:0000313" key="1">
    <source>
        <dbReference type="EMBL" id="KKM82372.1"/>
    </source>
</evidence>
<accession>A0A0F9NM32</accession>
<sequence>MKYTILILALVALCSMTPLERTVTLEHENQARSTVINVGEGFFLGAGHCAAHGIDLFINGNLVEVRDWSEEPDWAIFYSEFYADAPVVETAPIIPGEVCYWFRDGEKYEAIFDLVYSDGTWEFHGEVPIAGDSGTGVFNADDELVAIVVASITCSGDKHPPRGLATAVLGLIDQETPKVQPTPPQGGG</sequence>
<dbReference type="EMBL" id="LAZR01007872">
    <property type="protein sequence ID" value="KKM82372.1"/>
    <property type="molecule type" value="Genomic_DNA"/>
</dbReference>
<organism evidence="1">
    <name type="scientific">marine sediment metagenome</name>
    <dbReference type="NCBI Taxonomy" id="412755"/>
    <lineage>
        <taxon>unclassified sequences</taxon>
        <taxon>metagenomes</taxon>
        <taxon>ecological metagenomes</taxon>
    </lineage>
</organism>
<dbReference type="SUPFAM" id="SSF50494">
    <property type="entry name" value="Trypsin-like serine proteases"/>
    <property type="match status" value="1"/>
</dbReference>
<evidence type="ECO:0008006" key="2">
    <source>
        <dbReference type="Google" id="ProtNLM"/>
    </source>
</evidence>
<reference evidence="1" key="1">
    <citation type="journal article" date="2015" name="Nature">
        <title>Complex archaea that bridge the gap between prokaryotes and eukaryotes.</title>
        <authorList>
            <person name="Spang A."/>
            <person name="Saw J.H."/>
            <person name="Jorgensen S.L."/>
            <person name="Zaremba-Niedzwiedzka K."/>
            <person name="Martijn J."/>
            <person name="Lind A.E."/>
            <person name="van Eijk R."/>
            <person name="Schleper C."/>
            <person name="Guy L."/>
            <person name="Ettema T.J."/>
        </authorList>
    </citation>
    <scope>NUCLEOTIDE SEQUENCE</scope>
</reference>